<dbReference type="Proteomes" id="UP001488838">
    <property type="component" value="Unassembled WGS sequence"/>
</dbReference>
<gene>
    <name evidence="2" type="ORF">U0070_018871</name>
</gene>
<dbReference type="AlphaFoldDB" id="A0AAW0JVC4"/>
<name>A0AAW0JVC4_MYOGA</name>
<sequence length="211" mass="22588">MAAEQQAQFLGRADLAPPTSPLFSVFLFSSDSKKGTWIYDNPYLGTLNHNALSSVGGPLQEEWQALGTDLVLQILGAISPTRNTYRDLPPKQFVLGGWCRVSGAIAVPLDSLEGSGSVACSPLFDTKCNMDRLSQMHKLEFFKSEASTPPTPASLAELSCPFQRILSHKRKSGANTLSRPEMAPPTSSKGAEGAGVVRHSGLNLNAATKEL</sequence>
<evidence type="ECO:0000313" key="2">
    <source>
        <dbReference type="EMBL" id="KAK7830363.1"/>
    </source>
</evidence>
<comment type="caution">
    <text evidence="2">The sequence shown here is derived from an EMBL/GenBank/DDBJ whole genome shotgun (WGS) entry which is preliminary data.</text>
</comment>
<feature type="region of interest" description="Disordered" evidence="1">
    <location>
        <begin position="171"/>
        <end position="211"/>
    </location>
</feature>
<feature type="compositionally biased region" description="Polar residues" evidence="1">
    <location>
        <begin position="202"/>
        <end position="211"/>
    </location>
</feature>
<keyword evidence="3" id="KW-1185">Reference proteome</keyword>
<protein>
    <submittedName>
        <fullName evidence="2">Uncharacterized protein</fullName>
    </submittedName>
</protein>
<evidence type="ECO:0000313" key="3">
    <source>
        <dbReference type="Proteomes" id="UP001488838"/>
    </source>
</evidence>
<evidence type="ECO:0000256" key="1">
    <source>
        <dbReference type="SAM" id="MobiDB-lite"/>
    </source>
</evidence>
<organism evidence="2 3">
    <name type="scientific">Myodes glareolus</name>
    <name type="common">Bank vole</name>
    <name type="synonym">Clethrionomys glareolus</name>
    <dbReference type="NCBI Taxonomy" id="447135"/>
    <lineage>
        <taxon>Eukaryota</taxon>
        <taxon>Metazoa</taxon>
        <taxon>Chordata</taxon>
        <taxon>Craniata</taxon>
        <taxon>Vertebrata</taxon>
        <taxon>Euteleostomi</taxon>
        <taxon>Mammalia</taxon>
        <taxon>Eutheria</taxon>
        <taxon>Euarchontoglires</taxon>
        <taxon>Glires</taxon>
        <taxon>Rodentia</taxon>
        <taxon>Myomorpha</taxon>
        <taxon>Muroidea</taxon>
        <taxon>Cricetidae</taxon>
        <taxon>Arvicolinae</taxon>
        <taxon>Myodes</taxon>
    </lineage>
</organism>
<dbReference type="EMBL" id="JBBHLL010000018">
    <property type="protein sequence ID" value="KAK7830363.1"/>
    <property type="molecule type" value="Genomic_DNA"/>
</dbReference>
<proteinExistence type="predicted"/>
<accession>A0AAW0JVC4</accession>
<reference evidence="2 3" key="1">
    <citation type="journal article" date="2023" name="bioRxiv">
        <title>Conserved and derived expression patterns and positive selection on dental genes reveal complex evolutionary context of ever-growing rodent molars.</title>
        <authorList>
            <person name="Calamari Z.T."/>
            <person name="Song A."/>
            <person name="Cohen E."/>
            <person name="Akter M."/>
            <person name="Roy R.D."/>
            <person name="Hallikas O."/>
            <person name="Christensen M.M."/>
            <person name="Li P."/>
            <person name="Marangoni P."/>
            <person name="Jernvall J."/>
            <person name="Klein O.D."/>
        </authorList>
    </citation>
    <scope>NUCLEOTIDE SEQUENCE [LARGE SCALE GENOMIC DNA]</scope>
    <source>
        <strain evidence="2">V071</strain>
    </source>
</reference>